<dbReference type="SUPFAM" id="SSF52172">
    <property type="entry name" value="CheY-like"/>
    <property type="match status" value="1"/>
</dbReference>
<evidence type="ECO:0000313" key="5">
    <source>
        <dbReference type="Proteomes" id="UP000178109"/>
    </source>
</evidence>
<dbReference type="InterPro" id="IPR050595">
    <property type="entry name" value="Bact_response_regulator"/>
</dbReference>
<dbReference type="STRING" id="1798553.A3H70_02535"/>
<dbReference type="PANTHER" id="PTHR44591:SF3">
    <property type="entry name" value="RESPONSE REGULATORY DOMAIN-CONTAINING PROTEIN"/>
    <property type="match status" value="1"/>
</dbReference>
<evidence type="ECO:0000256" key="1">
    <source>
        <dbReference type="ARBA" id="ARBA00022553"/>
    </source>
</evidence>
<dbReference type="Gene3D" id="3.40.50.2300">
    <property type="match status" value="1"/>
</dbReference>
<dbReference type="AlphaFoldDB" id="A0A1G2BQ23"/>
<dbReference type="Pfam" id="PF00072">
    <property type="entry name" value="Response_reg"/>
    <property type="match status" value="1"/>
</dbReference>
<dbReference type="GO" id="GO:0000160">
    <property type="term" value="P:phosphorelay signal transduction system"/>
    <property type="evidence" value="ECO:0007669"/>
    <property type="project" value="InterPro"/>
</dbReference>
<organism evidence="4 5">
    <name type="scientific">Candidatus Komeilibacteria bacterium RIFCSPLOWO2_02_FULL_48_11</name>
    <dbReference type="NCBI Taxonomy" id="1798553"/>
    <lineage>
        <taxon>Bacteria</taxon>
        <taxon>Candidatus Komeiliibacteriota</taxon>
    </lineage>
</organism>
<dbReference type="PROSITE" id="PS50110">
    <property type="entry name" value="RESPONSE_REGULATORY"/>
    <property type="match status" value="1"/>
</dbReference>
<keyword evidence="1 2" id="KW-0597">Phosphoprotein</keyword>
<dbReference type="InterPro" id="IPR001789">
    <property type="entry name" value="Sig_transdc_resp-reg_receiver"/>
</dbReference>
<gene>
    <name evidence="4" type="ORF">A3H70_02535</name>
</gene>
<proteinExistence type="predicted"/>
<protein>
    <recommendedName>
        <fullName evidence="3">Response regulatory domain-containing protein</fullName>
    </recommendedName>
</protein>
<name>A0A1G2BQ23_9BACT</name>
<evidence type="ECO:0000256" key="2">
    <source>
        <dbReference type="PROSITE-ProRule" id="PRU00169"/>
    </source>
</evidence>
<reference evidence="4 5" key="1">
    <citation type="journal article" date="2016" name="Nat. Commun.">
        <title>Thousands of microbial genomes shed light on interconnected biogeochemical processes in an aquifer system.</title>
        <authorList>
            <person name="Anantharaman K."/>
            <person name="Brown C.T."/>
            <person name="Hug L.A."/>
            <person name="Sharon I."/>
            <person name="Castelle C.J."/>
            <person name="Probst A.J."/>
            <person name="Thomas B.C."/>
            <person name="Singh A."/>
            <person name="Wilkins M.J."/>
            <person name="Karaoz U."/>
            <person name="Brodie E.L."/>
            <person name="Williams K.H."/>
            <person name="Hubbard S.S."/>
            <person name="Banfield J.F."/>
        </authorList>
    </citation>
    <scope>NUCLEOTIDE SEQUENCE [LARGE SCALE GENOMIC DNA]</scope>
</reference>
<accession>A0A1G2BQ23</accession>
<dbReference type="InterPro" id="IPR011006">
    <property type="entry name" value="CheY-like_superfamily"/>
</dbReference>
<sequence length="126" mass="13959">MNNAKNPIVLLVEDDLFLQRMYAAKLAKEGLNALTAVDGEKALALMSETVPAVVLLDILMPKKDGFAVLEAMRADERLKDVPVVLLTNLGEQEDVKRARRLGANEYLIKAHFLPSEVIGVVKKYIK</sequence>
<dbReference type="Proteomes" id="UP000178109">
    <property type="component" value="Unassembled WGS sequence"/>
</dbReference>
<dbReference type="EMBL" id="MHKO01000051">
    <property type="protein sequence ID" value="OGY91198.1"/>
    <property type="molecule type" value="Genomic_DNA"/>
</dbReference>
<dbReference type="SMART" id="SM00448">
    <property type="entry name" value="REC"/>
    <property type="match status" value="1"/>
</dbReference>
<dbReference type="PANTHER" id="PTHR44591">
    <property type="entry name" value="STRESS RESPONSE REGULATOR PROTEIN 1"/>
    <property type="match status" value="1"/>
</dbReference>
<evidence type="ECO:0000259" key="3">
    <source>
        <dbReference type="PROSITE" id="PS50110"/>
    </source>
</evidence>
<evidence type="ECO:0000313" key="4">
    <source>
        <dbReference type="EMBL" id="OGY91198.1"/>
    </source>
</evidence>
<feature type="domain" description="Response regulatory" evidence="3">
    <location>
        <begin position="8"/>
        <end position="124"/>
    </location>
</feature>
<feature type="modified residue" description="4-aspartylphosphate" evidence="2">
    <location>
        <position position="57"/>
    </location>
</feature>
<comment type="caution">
    <text evidence="4">The sequence shown here is derived from an EMBL/GenBank/DDBJ whole genome shotgun (WGS) entry which is preliminary data.</text>
</comment>